<proteinExistence type="predicted"/>
<evidence type="ECO:0000313" key="2">
    <source>
        <dbReference type="Proteomes" id="UP000178099"/>
    </source>
</evidence>
<comment type="caution">
    <text evidence="1">The sequence shown here is derived from an EMBL/GenBank/DDBJ whole genome shotgun (WGS) entry which is preliminary data.</text>
</comment>
<organism evidence="1 2">
    <name type="scientific">Candidatus Lloydbacteria bacterium RIFCSPHIGHO2_02_FULL_51_22</name>
    <dbReference type="NCBI Taxonomy" id="1798663"/>
    <lineage>
        <taxon>Bacteria</taxon>
        <taxon>Candidatus Lloydiibacteriota</taxon>
    </lineage>
</organism>
<dbReference type="EMBL" id="MHLN01000048">
    <property type="protein sequence ID" value="OGZ09627.1"/>
    <property type="molecule type" value="Genomic_DNA"/>
</dbReference>
<protein>
    <submittedName>
        <fullName evidence="1">Uncharacterized protein</fullName>
    </submittedName>
</protein>
<sequence length="103" mass="11441">MKPYSVDEQKWRAFPANVQLKNIAAEFSRAAHAGAGMSKEQKEQEKGAYERAIALIDATIADPQWEKDGAILYRLRDVAASLYVRGGDSAVSRFIGAELLREK</sequence>
<evidence type="ECO:0000313" key="1">
    <source>
        <dbReference type="EMBL" id="OGZ09627.1"/>
    </source>
</evidence>
<gene>
    <name evidence="1" type="ORF">A3D67_00920</name>
</gene>
<dbReference type="AlphaFoldDB" id="A0A1G2D7Q8"/>
<name>A0A1G2D7Q8_9BACT</name>
<reference evidence="1 2" key="1">
    <citation type="journal article" date="2016" name="Nat. Commun.">
        <title>Thousands of microbial genomes shed light on interconnected biogeochemical processes in an aquifer system.</title>
        <authorList>
            <person name="Anantharaman K."/>
            <person name="Brown C.T."/>
            <person name="Hug L.A."/>
            <person name="Sharon I."/>
            <person name="Castelle C.J."/>
            <person name="Probst A.J."/>
            <person name="Thomas B.C."/>
            <person name="Singh A."/>
            <person name="Wilkins M.J."/>
            <person name="Karaoz U."/>
            <person name="Brodie E.L."/>
            <person name="Williams K.H."/>
            <person name="Hubbard S.S."/>
            <person name="Banfield J.F."/>
        </authorList>
    </citation>
    <scope>NUCLEOTIDE SEQUENCE [LARGE SCALE GENOMIC DNA]</scope>
</reference>
<accession>A0A1G2D7Q8</accession>
<dbReference type="Proteomes" id="UP000178099">
    <property type="component" value="Unassembled WGS sequence"/>
</dbReference>